<evidence type="ECO:0000313" key="2">
    <source>
        <dbReference type="Proteomes" id="UP001596002"/>
    </source>
</evidence>
<dbReference type="RefSeq" id="WP_380025596.1">
    <property type="nucleotide sequence ID" value="NZ_JBHSHC010000082.1"/>
</dbReference>
<evidence type="ECO:0008006" key="3">
    <source>
        <dbReference type="Google" id="ProtNLM"/>
    </source>
</evidence>
<dbReference type="EMBL" id="JBHSHC010000082">
    <property type="protein sequence ID" value="MFC4767673.1"/>
    <property type="molecule type" value="Genomic_DNA"/>
</dbReference>
<organism evidence="1 2">
    <name type="scientific">Effusibacillus consociatus</name>
    <dbReference type="NCBI Taxonomy" id="1117041"/>
    <lineage>
        <taxon>Bacteria</taxon>
        <taxon>Bacillati</taxon>
        <taxon>Bacillota</taxon>
        <taxon>Bacilli</taxon>
        <taxon>Bacillales</taxon>
        <taxon>Alicyclobacillaceae</taxon>
        <taxon>Effusibacillus</taxon>
    </lineage>
</organism>
<name>A0ABV9Q176_9BACL</name>
<comment type="caution">
    <text evidence="1">The sequence shown here is derived from an EMBL/GenBank/DDBJ whole genome shotgun (WGS) entry which is preliminary data.</text>
</comment>
<proteinExistence type="predicted"/>
<keyword evidence="2" id="KW-1185">Reference proteome</keyword>
<protein>
    <recommendedName>
        <fullName evidence="3">Activator of Hsp90 ATPase N-terminal domain-containing protein</fullName>
    </recommendedName>
</protein>
<accession>A0ABV9Q176</accession>
<dbReference type="Gene3D" id="3.30.530.20">
    <property type="match status" value="1"/>
</dbReference>
<dbReference type="SUPFAM" id="SSF55961">
    <property type="entry name" value="Bet v1-like"/>
    <property type="match status" value="1"/>
</dbReference>
<reference evidence="2" key="1">
    <citation type="journal article" date="2019" name="Int. J. Syst. Evol. Microbiol.">
        <title>The Global Catalogue of Microorganisms (GCM) 10K type strain sequencing project: providing services to taxonomists for standard genome sequencing and annotation.</title>
        <authorList>
            <consortium name="The Broad Institute Genomics Platform"/>
            <consortium name="The Broad Institute Genome Sequencing Center for Infectious Disease"/>
            <person name="Wu L."/>
            <person name="Ma J."/>
        </authorList>
    </citation>
    <scope>NUCLEOTIDE SEQUENCE [LARGE SCALE GENOMIC DNA]</scope>
    <source>
        <strain evidence="2">WYCCWR 12678</strain>
    </source>
</reference>
<dbReference type="Proteomes" id="UP001596002">
    <property type="component" value="Unassembled WGS sequence"/>
</dbReference>
<sequence length="85" mass="9597">MKRNKQRMEVSRFLWSASGVETAVELTLSPLDATSTSVKVREDGWEGNEEGIKSYGQQTQGWVDMLLCMKAFLEYGINLRRGHSG</sequence>
<dbReference type="InterPro" id="IPR023393">
    <property type="entry name" value="START-like_dom_sf"/>
</dbReference>
<gene>
    <name evidence="1" type="ORF">ACFO8Q_09910</name>
</gene>
<evidence type="ECO:0000313" key="1">
    <source>
        <dbReference type="EMBL" id="MFC4767673.1"/>
    </source>
</evidence>